<reference evidence="2" key="1">
    <citation type="submission" date="2012-10" db="EMBL/GenBank/DDBJ databases">
        <authorList>
            <person name="Jelonek L."/>
        </authorList>
    </citation>
    <scope>NUCLEOTIDE SEQUENCE</scope>
    <source>
        <strain evidence="2">Isolate 7/3/14</strain>
    </source>
</reference>
<dbReference type="EMBL" id="LN679106">
    <property type="protein sequence ID" value="CEL62769.1"/>
    <property type="molecule type" value="Genomic_DNA"/>
</dbReference>
<dbReference type="AlphaFoldDB" id="M5CGZ5"/>
<feature type="region of interest" description="Disordered" evidence="1">
    <location>
        <begin position="83"/>
        <end position="105"/>
    </location>
</feature>
<dbReference type="EMBL" id="CAOJ01016619">
    <property type="protein sequence ID" value="CCO36977.1"/>
    <property type="molecule type" value="Genomic_DNA"/>
</dbReference>
<evidence type="ECO:0000256" key="1">
    <source>
        <dbReference type="SAM" id="MobiDB-lite"/>
    </source>
</evidence>
<dbReference type="OrthoDB" id="3015916at2759"/>
<accession>M5CGZ5</accession>
<dbReference type="HOGENOM" id="CLU_2401199_0_0_1"/>
<sequence length="105" mass="11561">MLQKTLFEGFGTKITTSLLEEIKEALQDNSSLDTVVAAATDPDSMTHSIAAKFKDYMLQNGILLCQGQVVVPHEPKIKRRLLSQFHDSPASGHQDRASALELISH</sequence>
<organism evidence="2 4">
    <name type="scientific">Thanatephorus cucumeris (strain AG1-IB / isolate 7/3/14)</name>
    <name type="common">Lettuce bottom rot fungus</name>
    <name type="synonym">Rhizoctonia solani</name>
    <dbReference type="NCBI Taxonomy" id="1108050"/>
    <lineage>
        <taxon>Eukaryota</taxon>
        <taxon>Fungi</taxon>
        <taxon>Dikarya</taxon>
        <taxon>Basidiomycota</taxon>
        <taxon>Agaricomycotina</taxon>
        <taxon>Agaricomycetes</taxon>
        <taxon>Cantharellales</taxon>
        <taxon>Ceratobasidiaceae</taxon>
        <taxon>Rhizoctonia</taxon>
        <taxon>Rhizoctonia solani AG-1</taxon>
    </lineage>
</organism>
<dbReference type="Proteomes" id="UP000059188">
    <property type="component" value="Unassembled WGS sequence"/>
</dbReference>
<protein>
    <submittedName>
        <fullName evidence="2">Uncharacterized protein</fullName>
    </submittedName>
</protein>
<evidence type="ECO:0000313" key="2">
    <source>
        <dbReference type="EMBL" id="CCO36977.1"/>
    </source>
</evidence>
<reference evidence="2 4" key="2">
    <citation type="journal article" date="2013" name="J. Biotechnol.">
        <title>Establishment and interpretation of the genome sequence of the phytopathogenic fungus Rhizoctonia solani AG1-IB isolate 7/3/14.</title>
        <authorList>
            <person name="Wibberg D.W."/>
            <person name="Jelonek L.J."/>
            <person name="Rupp O.R."/>
            <person name="Hennig M.H."/>
            <person name="Eikmeyer F.E."/>
            <person name="Goesmann A.G."/>
            <person name="Hartmann A.H."/>
            <person name="Borriss R.B."/>
            <person name="Grosch R.G."/>
            <person name="Puehler A.P."/>
            <person name="Schlueter A.S."/>
        </authorList>
    </citation>
    <scope>NUCLEOTIDE SEQUENCE [LARGE SCALE GENOMIC DNA]</scope>
    <source>
        <strain evidence="4">AG1-IB / isolate 7/3/14</strain>
        <strain evidence="2">Isolate 7/3/14</strain>
    </source>
</reference>
<proteinExistence type="predicted"/>
<evidence type="ECO:0000313" key="5">
    <source>
        <dbReference type="Proteomes" id="UP000059188"/>
    </source>
</evidence>
<evidence type="ECO:0000313" key="3">
    <source>
        <dbReference type="EMBL" id="CEL62769.1"/>
    </source>
</evidence>
<reference evidence="3 5" key="3">
    <citation type="submission" date="2014-11" db="EMBL/GenBank/DDBJ databases">
        <authorList>
            <person name="Wibberg Daniel"/>
        </authorList>
    </citation>
    <scope>NUCLEOTIDE SEQUENCE [LARGE SCALE GENOMIC DNA]</scope>
    <source>
        <strain evidence="3">Rhizoctonia solani AG1-IB 7/3/14</strain>
    </source>
</reference>
<dbReference type="Proteomes" id="UP000012065">
    <property type="component" value="Unassembled WGS sequence"/>
</dbReference>
<keyword evidence="5" id="KW-1185">Reference proteome</keyword>
<gene>
    <name evidence="2" type="ORF">BN14_11126</name>
    <name evidence="3" type="ORF">RSOLAG1IB_05128</name>
</gene>
<evidence type="ECO:0000313" key="4">
    <source>
        <dbReference type="Proteomes" id="UP000012065"/>
    </source>
</evidence>
<feature type="compositionally biased region" description="Basic and acidic residues" evidence="1">
    <location>
        <begin position="93"/>
        <end position="105"/>
    </location>
</feature>
<name>M5CGZ5_THACB</name>